<dbReference type="InterPro" id="IPR036397">
    <property type="entry name" value="RNaseH_sf"/>
</dbReference>
<dbReference type="Gene3D" id="3.30.420.10">
    <property type="entry name" value="Ribonuclease H-like superfamily/Ribonuclease H"/>
    <property type="match status" value="1"/>
</dbReference>
<comment type="caution">
    <text evidence="1">The sequence shown here is derived from an EMBL/GenBank/DDBJ whole genome shotgun (WGS) entry which is preliminary data.</text>
</comment>
<proteinExistence type="predicted"/>
<evidence type="ECO:0000313" key="1">
    <source>
        <dbReference type="EMBL" id="MCI15370.1"/>
    </source>
</evidence>
<dbReference type="InterPro" id="IPR039537">
    <property type="entry name" value="Retrotran_Ty1/copia-like"/>
</dbReference>
<dbReference type="GO" id="GO:0003676">
    <property type="term" value="F:nucleic acid binding"/>
    <property type="evidence" value="ECO:0007669"/>
    <property type="project" value="InterPro"/>
</dbReference>
<reference evidence="1 2" key="1">
    <citation type="journal article" date="2018" name="Front. Plant Sci.">
        <title>Red Clover (Trifolium pratense) and Zigzag Clover (T. medium) - A Picture of Genomic Similarities and Differences.</title>
        <authorList>
            <person name="Dluhosova J."/>
            <person name="Istvanek J."/>
            <person name="Nedelnik J."/>
            <person name="Repkova J."/>
        </authorList>
    </citation>
    <scope>NUCLEOTIDE SEQUENCE [LARGE SCALE GENOMIC DNA]</scope>
    <source>
        <strain evidence="2">cv. 10/8</strain>
        <tissue evidence="1">Leaf</tissue>
    </source>
</reference>
<organism evidence="1 2">
    <name type="scientific">Trifolium medium</name>
    <dbReference type="NCBI Taxonomy" id="97028"/>
    <lineage>
        <taxon>Eukaryota</taxon>
        <taxon>Viridiplantae</taxon>
        <taxon>Streptophyta</taxon>
        <taxon>Embryophyta</taxon>
        <taxon>Tracheophyta</taxon>
        <taxon>Spermatophyta</taxon>
        <taxon>Magnoliopsida</taxon>
        <taxon>eudicotyledons</taxon>
        <taxon>Gunneridae</taxon>
        <taxon>Pentapetalae</taxon>
        <taxon>rosids</taxon>
        <taxon>fabids</taxon>
        <taxon>Fabales</taxon>
        <taxon>Fabaceae</taxon>
        <taxon>Papilionoideae</taxon>
        <taxon>50 kb inversion clade</taxon>
        <taxon>NPAAA clade</taxon>
        <taxon>Hologalegina</taxon>
        <taxon>IRL clade</taxon>
        <taxon>Trifolieae</taxon>
        <taxon>Trifolium</taxon>
    </lineage>
</organism>
<dbReference type="PANTHER" id="PTHR42648:SF27">
    <property type="entry name" value="RNA-DIRECTED DNA POLYMERASE"/>
    <property type="match status" value="1"/>
</dbReference>
<name>A0A392PV96_9FABA</name>
<protein>
    <submittedName>
        <fullName evidence="1">Retrovirus-related Pol polyprotein from transposon TNT 1-94</fullName>
    </submittedName>
</protein>
<dbReference type="AlphaFoldDB" id="A0A392PV96"/>
<evidence type="ECO:0000313" key="2">
    <source>
        <dbReference type="Proteomes" id="UP000265520"/>
    </source>
</evidence>
<accession>A0A392PV96</accession>
<keyword evidence="2" id="KW-1185">Reference proteome</keyword>
<dbReference type="InterPro" id="IPR012337">
    <property type="entry name" value="RNaseH-like_sf"/>
</dbReference>
<dbReference type="SUPFAM" id="SSF53098">
    <property type="entry name" value="Ribonuclease H-like"/>
    <property type="match status" value="1"/>
</dbReference>
<feature type="non-terminal residue" evidence="1">
    <location>
        <position position="72"/>
    </location>
</feature>
<dbReference type="Proteomes" id="UP000265520">
    <property type="component" value="Unassembled WGS sequence"/>
</dbReference>
<dbReference type="PANTHER" id="PTHR42648">
    <property type="entry name" value="TRANSPOSASE, PUTATIVE-RELATED"/>
    <property type="match status" value="1"/>
</dbReference>
<dbReference type="EMBL" id="LXQA010096178">
    <property type="protein sequence ID" value="MCI15370.1"/>
    <property type="molecule type" value="Genomic_DNA"/>
</dbReference>
<sequence>MVRSMMSHADLPNSLWGHTLLTAAYTLNRVPSKVVEKTPYEIWNGRKPNMRHLKIWGCEAYVKRQMSTKLEH</sequence>